<dbReference type="CDD" id="cd11372">
    <property type="entry name" value="RNase_PH_RRP46"/>
    <property type="match status" value="1"/>
</dbReference>
<evidence type="ECO:0000259" key="6">
    <source>
        <dbReference type="Pfam" id="PF01138"/>
    </source>
</evidence>
<dbReference type="Pfam" id="PF01138">
    <property type="entry name" value="RNase_PH"/>
    <property type="match status" value="1"/>
</dbReference>
<keyword evidence="4" id="KW-0271">Exosome</keyword>
<dbReference type="GO" id="GO:0005730">
    <property type="term" value="C:nucleolus"/>
    <property type="evidence" value="ECO:0007669"/>
    <property type="project" value="TreeGrafter"/>
</dbReference>
<name>A0A6M2DLJ4_XENCH</name>
<keyword evidence="5" id="KW-0539">Nucleus</keyword>
<proteinExistence type="inferred from homology"/>
<dbReference type="GO" id="GO:0071028">
    <property type="term" value="P:nuclear mRNA surveillance"/>
    <property type="evidence" value="ECO:0007669"/>
    <property type="project" value="TreeGrafter"/>
</dbReference>
<dbReference type="InterPro" id="IPR027408">
    <property type="entry name" value="PNPase/RNase_PH_dom_sf"/>
</dbReference>
<evidence type="ECO:0000313" key="7">
    <source>
        <dbReference type="EMBL" id="NOV45951.1"/>
    </source>
</evidence>
<evidence type="ECO:0000256" key="5">
    <source>
        <dbReference type="ARBA" id="ARBA00023242"/>
    </source>
</evidence>
<dbReference type="PANTHER" id="PTHR11953:SF1">
    <property type="entry name" value="EXOSOME COMPLEX COMPONENT RRP46"/>
    <property type="match status" value="1"/>
</dbReference>
<comment type="subcellular location">
    <subcellularLocation>
        <location evidence="1">Nucleus</location>
    </subcellularLocation>
</comment>
<dbReference type="GO" id="GO:0003723">
    <property type="term" value="F:RNA binding"/>
    <property type="evidence" value="ECO:0007669"/>
    <property type="project" value="TreeGrafter"/>
</dbReference>
<dbReference type="Gene3D" id="3.30.230.70">
    <property type="entry name" value="GHMP Kinase, N-terminal domain"/>
    <property type="match status" value="1"/>
</dbReference>
<dbReference type="GO" id="GO:0071051">
    <property type="term" value="P:poly(A)-dependent snoRNA 3'-end processing"/>
    <property type="evidence" value="ECO:0007669"/>
    <property type="project" value="TreeGrafter"/>
</dbReference>
<feature type="domain" description="Exoribonuclease phosphorolytic" evidence="6">
    <location>
        <begin position="17"/>
        <end position="136"/>
    </location>
</feature>
<evidence type="ECO:0000256" key="2">
    <source>
        <dbReference type="ARBA" id="ARBA00006678"/>
    </source>
</evidence>
<dbReference type="EMBL" id="GIIL01002225">
    <property type="protein sequence ID" value="NOV45951.1"/>
    <property type="molecule type" value="Transcribed_RNA"/>
</dbReference>
<dbReference type="SUPFAM" id="SSF54211">
    <property type="entry name" value="Ribosomal protein S5 domain 2-like"/>
    <property type="match status" value="1"/>
</dbReference>
<protein>
    <submittedName>
        <fullName evidence="7">Putative exosomal 3'-5' exoribonuclease complex subunit rrp46</fullName>
    </submittedName>
</protein>
<keyword evidence="3" id="KW-0698">rRNA processing</keyword>
<evidence type="ECO:0000256" key="3">
    <source>
        <dbReference type="ARBA" id="ARBA00022552"/>
    </source>
</evidence>
<dbReference type="GO" id="GO:0006364">
    <property type="term" value="P:rRNA processing"/>
    <property type="evidence" value="ECO:0007669"/>
    <property type="project" value="UniProtKB-KW"/>
</dbReference>
<dbReference type="SUPFAM" id="SSF55666">
    <property type="entry name" value="Ribonuclease PH domain 2-like"/>
    <property type="match status" value="1"/>
</dbReference>
<dbReference type="InterPro" id="IPR050080">
    <property type="entry name" value="RNase_PH"/>
</dbReference>
<reference evidence="7" key="1">
    <citation type="submission" date="2020-03" db="EMBL/GenBank/DDBJ databases">
        <title>Transcriptomic Profiling of the Digestive Tract of the Rat Flea, Xenopsylla cheopis, Following Blood Feeding and Infection with Yersinia pestis.</title>
        <authorList>
            <person name="Bland D.M."/>
            <person name="Martens C.A."/>
            <person name="Virtaneva K."/>
            <person name="Kanakabandi K."/>
            <person name="Long D."/>
            <person name="Rosenke R."/>
            <person name="Saturday G.A."/>
            <person name="Hoyt F.H."/>
            <person name="Bruno D.P."/>
            <person name="Ribeiro J.M.C."/>
            <person name="Hinnebusch J."/>
        </authorList>
    </citation>
    <scope>NUCLEOTIDE SEQUENCE</scope>
</reference>
<dbReference type="InterPro" id="IPR020568">
    <property type="entry name" value="Ribosomal_Su5_D2-typ_SF"/>
</dbReference>
<dbReference type="GO" id="GO:0016075">
    <property type="term" value="P:rRNA catabolic process"/>
    <property type="evidence" value="ECO:0007669"/>
    <property type="project" value="TreeGrafter"/>
</dbReference>
<dbReference type="InterPro" id="IPR001247">
    <property type="entry name" value="ExoRNase_PH_dom1"/>
</dbReference>
<sequence length="225" mass="25076">MEVCEIKPVNDNEVTHLKPLMCELNILSRSDGSAILTQGQTAVMVSIYGPVEVKMQNLHIHKASVEVHYIPKSGFSGIADRLKEKIIQTTIETAIMSTLYPRSAVVINVLEMQDCGGLLSCAINATCLALLNSGIQMKFLVASVFCIINDNDEIIIDPDKKQISNNYKASFMFVFDSKDKKLITSSTTGTFSEMQYLQCTQQCRDVSLSIFKYYRDIVKKTALTL</sequence>
<comment type="similarity">
    <text evidence="2">Belongs to the RNase PH family.</text>
</comment>
<accession>A0A6M2DLJ4</accession>
<dbReference type="PANTHER" id="PTHR11953">
    <property type="entry name" value="EXOSOME COMPLEX COMPONENT"/>
    <property type="match status" value="1"/>
</dbReference>
<dbReference type="InterPro" id="IPR036345">
    <property type="entry name" value="ExoRNase_PH_dom2_sf"/>
</dbReference>
<dbReference type="AlphaFoldDB" id="A0A6M2DLJ4"/>
<dbReference type="GO" id="GO:0000176">
    <property type="term" value="C:nuclear exosome (RNase complex)"/>
    <property type="evidence" value="ECO:0007669"/>
    <property type="project" value="TreeGrafter"/>
</dbReference>
<evidence type="ECO:0000256" key="4">
    <source>
        <dbReference type="ARBA" id="ARBA00022835"/>
    </source>
</evidence>
<organism evidence="7">
    <name type="scientific">Xenopsylla cheopis</name>
    <name type="common">Oriental rat flea</name>
    <name type="synonym">Pulex cheopis</name>
    <dbReference type="NCBI Taxonomy" id="163159"/>
    <lineage>
        <taxon>Eukaryota</taxon>
        <taxon>Metazoa</taxon>
        <taxon>Ecdysozoa</taxon>
        <taxon>Arthropoda</taxon>
        <taxon>Hexapoda</taxon>
        <taxon>Insecta</taxon>
        <taxon>Pterygota</taxon>
        <taxon>Neoptera</taxon>
        <taxon>Endopterygota</taxon>
        <taxon>Siphonaptera</taxon>
        <taxon>Pulicidae</taxon>
        <taxon>Xenopsyllinae</taxon>
        <taxon>Xenopsylla</taxon>
    </lineage>
</organism>
<dbReference type="GO" id="GO:0034475">
    <property type="term" value="P:U4 snRNA 3'-end processing"/>
    <property type="evidence" value="ECO:0007669"/>
    <property type="project" value="TreeGrafter"/>
</dbReference>
<evidence type="ECO:0000256" key="1">
    <source>
        <dbReference type="ARBA" id="ARBA00004123"/>
    </source>
</evidence>
<dbReference type="GO" id="GO:0000177">
    <property type="term" value="C:cytoplasmic exosome (RNase complex)"/>
    <property type="evidence" value="ECO:0007669"/>
    <property type="project" value="TreeGrafter"/>
</dbReference>